<keyword evidence="2 5" id="KW-0689">Ribosomal protein</keyword>
<organism evidence="6 7">
    <name type="scientific">Glycomyces endophyticus</name>
    <dbReference type="NCBI Taxonomy" id="480996"/>
    <lineage>
        <taxon>Bacteria</taxon>
        <taxon>Bacillati</taxon>
        <taxon>Actinomycetota</taxon>
        <taxon>Actinomycetes</taxon>
        <taxon>Glycomycetales</taxon>
        <taxon>Glycomycetaceae</taxon>
        <taxon>Glycomyces</taxon>
    </lineage>
</organism>
<accession>A0ABP4SU26</accession>
<dbReference type="Gene3D" id="1.10.287.310">
    <property type="match status" value="1"/>
</dbReference>
<proteinExistence type="inferred from homology"/>
<evidence type="ECO:0000256" key="2">
    <source>
        <dbReference type="ARBA" id="ARBA00022980"/>
    </source>
</evidence>
<dbReference type="Pfam" id="PF00831">
    <property type="entry name" value="Ribosomal_L29"/>
    <property type="match status" value="1"/>
</dbReference>
<reference evidence="7" key="1">
    <citation type="journal article" date="2019" name="Int. J. Syst. Evol. Microbiol.">
        <title>The Global Catalogue of Microorganisms (GCM) 10K type strain sequencing project: providing services to taxonomists for standard genome sequencing and annotation.</title>
        <authorList>
            <consortium name="The Broad Institute Genomics Platform"/>
            <consortium name="The Broad Institute Genome Sequencing Center for Infectious Disease"/>
            <person name="Wu L."/>
            <person name="Ma J."/>
        </authorList>
    </citation>
    <scope>NUCLEOTIDE SEQUENCE [LARGE SCALE GENOMIC DNA]</scope>
    <source>
        <strain evidence="7">JCM 16001</strain>
    </source>
</reference>
<dbReference type="InterPro" id="IPR001854">
    <property type="entry name" value="Ribosomal_uL29"/>
</dbReference>
<evidence type="ECO:0000256" key="1">
    <source>
        <dbReference type="ARBA" id="ARBA00009254"/>
    </source>
</evidence>
<dbReference type="NCBIfam" id="TIGR00012">
    <property type="entry name" value="L29"/>
    <property type="match status" value="1"/>
</dbReference>
<evidence type="ECO:0000256" key="4">
    <source>
        <dbReference type="ARBA" id="ARBA00035204"/>
    </source>
</evidence>
<dbReference type="Proteomes" id="UP001499851">
    <property type="component" value="Unassembled WGS sequence"/>
</dbReference>
<evidence type="ECO:0000313" key="6">
    <source>
        <dbReference type="EMBL" id="GAA1677967.1"/>
    </source>
</evidence>
<keyword evidence="7" id="KW-1185">Reference proteome</keyword>
<evidence type="ECO:0000256" key="5">
    <source>
        <dbReference type="HAMAP-Rule" id="MF_00374"/>
    </source>
</evidence>
<dbReference type="GO" id="GO:0005840">
    <property type="term" value="C:ribosome"/>
    <property type="evidence" value="ECO:0007669"/>
    <property type="project" value="UniProtKB-KW"/>
</dbReference>
<protein>
    <recommendedName>
        <fullName evidence="4 5">Large ribosomal subunit protein uL29</fullName>
    </recommendedName>
</protein>
<evidence type="ECO:0000256" key="3">
    <source>
        <dbReference type="ARBA" id="ARBA00023274"/>
    </source>
</evidence>
<comment type="caution">
    <text evidence="6">The sequence shown here is derived from an EMBL/GenBank/DDBJ whole genome shotgun (WGS) entry which is preliminary data.</text>
</comment>
<gene>
    <name evidence="5 6" type="primary">rpmC</name>
    <name evidence="6" type="ORF">GCM10009830_26150</name>
</gene>
<dbReference type="PANTHER" id="PTHR10916:SF0">
    <property type="entry name" value="LARGE RIBOSOMAL SUBUNIT PROTEIN UL29C"/>
    <property type="match status" value="1"/>
</dbReference>
<name>A0ABP4SU26_9ACTN</name>
<dbReference type="EMBL" id="BAAAQF010000009">
    <property type="protein sequence ID" value="GAA1677967.1"/>
    <property type="molecule type" value="Genomic_DNA"/>
</dbReference>
<dbReference type="CDD" id="cd00427">
    <property type="entry name" value="Ribosomal_L29_HIP"/>
    <property type="match status" value="1"/>
</dbReference>
<dbReference type="PANTHER" id="PTHR10916">
    <property type="entry name" value="60S RIBOSOMAL PROTEIN L35/50S RIBOSOMAL PROTEIN L29"/>
    <property type="match status" value="1"/>
</dbReference>
<dbReference type="InterPro" id="IPR018254">
    <property type="entry name" value="Ribosomal_uL29_CS"/>
</dbReference>
<dbReference type="InterPro" id="IPR050063">
    <property type="entry name" value="Ribosomal_protein_uL29"/>
</dbReference>
<dbReference type="HAMAP" id="MF_00374">
    <property type="entry name" value="Ribosomal_uL29"/>
    <property type="match status" value="1"/>
</dbReference>
<dbReference type="PROSITE" id="PS00579">
    <property type="entry name" value="RIBOSOMAL_L29"/>
    <property type="match status" value="1"/>
</dbReference>
<evidence type="ECO:0000313" key="7">
    <source>
        <dbReference type="Proteomes" id="UP001499851"/>
    </source>
</evidence>
<keyword evidence="3 5" id="KW-0687">Ribonucleoprotein</keyword>
<dbReference type="InterPro" id="IPR036049">
    <property type="entry name" value="Ribosomal_uL29_sf"/>
</dbReference>
<dbReference type="SUPFAM" id="SSF46561">
    <property type="entry name" value="Ribosomal protein L29 (L29p)"/>
    <property type="match status" value="1"/>
</dbReference>
<sequence length="78" mass="8880">MMATGIDTGELRELSAKELQAKLVEKKEELFNLRVRNATGQLENNHELGLVRKEIARIYTVMNERRLGLSAAPEEVEK</sequence>
<comment type="similarity">
    <text evidence="1 5">Belongs to the universal ribosomal protein uL29 family.</text>
</comment>